<evidence type="ECO:0000256" key="7">
    <source>
        <dbReference type="ARBA" id="ARBA00022475"/>
    </source>
</evidence>
<dbReference type="STRING" id="1122938.SAMN05660772_02415"/>
<dbReference type="PANTHER" id="PTHR12563">
    <property type="entry name" value="GLYCEROL-3-PHOSPHATE ACYLTRANSFERASE"/>
    <property type="match status" value="1"/>
</dbReference>
<protein>
    <recommendedName>
        <fullName evidence="6 14">Glycerol-3-phosphate acyltransferase</fullName>
        <shortName evidence="14">GPAT</shortName>
        <ecNumber evidence="5 14">2.3.1.15</ecNumber>
    </recommendedName>
</protein>
<dbReference type="SMART" id="SM00563">
    <property type="entry name" value="PlsC"/>
    <property type="match status" value="1"/>
</dbReference>
<dbReference type="NCBIfam" id="TIGR03703">
    <property type="entry name" value="plsB"/>
    <property type="match status" value="1"/>
</dbReference>
<evidence type="ECO:0000256" key="8">
    <source>
        <dbReference type="ARBA" id="ARBA00022679"/>
    </source>
</evidence>
<accession>A0A1W1UVF8</accession>
<evidence type="ECO:0000256" key="9">
    <source>
        <dbReference type="ARBA" id="ARBA00023136"/>
    </source>
</evidence>
<dbReference type="PIRSF" id="PIRSF000437">
    <property type="entry name" value="GPAT_DHAPAT"/>
    <property type="match status" value="1"/>
</dbReference>
<dbReference type="InterPro" id="IPR045520">
    <property type="entry name" value="GPAT/DHAPAT_C"/>
</dbReference>
<comment type="subcellular location">
    <subcellularLocation>
        <location evidence="1 14">Cell membrane</location>
        <topology evidence="1 14">Peripheral membrane protein</topology>
        <orientation evidence="1 14">Cytoplasmic side</orientation>
    </subcellularLocation>
</comment>
<feature type="domain" description="Phospholipid/glycerol acyltransferase" evidence="15">
    <location>
        <begin position="318"/>
        <end position="445"/>
    </location>
</feature>
<keyword evidence="7 14" id="KW-1003">Cell membrane</keyword>
<comment type="similarity">
    <text evidence="4 14">Belongs to the GPAT/DAPAT family.</text>
</comment>
<keyword evidence="9 14" id="KW-0472">Membrane</keyword>
<gene>
    <name evidence="14" type="primary">plsB</name>
    <name evidence="16" type="ORF">SAMN05660772_02415</name>
</gene>
<evidence type="ECO:0000256" key="4">
    <source>
        <dbReference type="ARBA" id="ARBA00007937"/>
    </source>
</evidence>
<dbReference type="InterPro" id="IPR041728">
    <property type="entry name" value="GPAT/DHAPAT_LPLAT"/>
</dbReference>
<keyword evidence="14" id="KW-0444">Lipid biosynthesis</keyword>
<evidence type="ECO:0000256" key="2">
    <source>
        <dbReference type="ARBA" id="ARBA00004765"/>
    </source>
</evidence>
<name>A0A1W1UVF8_9PAST</name>
<reference evidence="17" key="1">
    <citation type="submission" date="2017-04" db="EMBL/GenBank/DDBJ databases">
        <authorList>
            <person name="Varghese N."/>
            <person name="Submissions S."/>
        </authorList>
    </citation>
    <scope>NUCLEOTIDE SEQUENCE [LARGE SCALE GENOMIC DNA]</scope>
    <source>
        <strain evidence="17">DSM 23072</strain>
    </source>
</reference>
<dbReference type="AlphaFoldDB" id="A0A1W1UVF8"/>
<dbReference type="UniPathway" id="UPA00557">
    <property type="reaction ID" value="UER00612"/>
</dbReference>
<evidence type="ECO:0000313" key="16">
    <source>
        <dbReference type="EMBL" id="SMB85030.1"/>
    </source>
</evidence>
<evidence type="ECO:0000256" key="12">
    <source>
        <dbReference type="ARBA" id="ARBA00023315"/>
    </source>
</evidence>
<comment type="pathway">
    <text evidence="3">Lipid metabolism.</text>
</comment>
<organism evidence="16 17">
    <name type="scientific">Pasteurella testudinis DSM 23072</name>
    <dbReference type="NCBI Taxonomy" id="1122938"/>
    <lineage>
        <taxon>Bacteria</taxon>
        <taxon>Pseudomonadati</taxon>
        <taxon>Pseudomonadota</taxon>
        <taxon>Gammaproteobacteria</taxon>
        <taxon>Pasteurellales</taxon>
        <taxon>Pasteurellaceae</taxon>
        <taxon>Pasteurella</taxon>
    </lineage>
</organism>
<dbReference type="GO" id="GO:0005886">
    <property type="term" value="C:plasma membrane"/>
    <property type="evidence" value="ECO:0007669"/>
    <property type="project" value="UniProtKB-SubCell"/>
</dbReference>
<evidence type="ECO:0000256" key="3">
    <source>
        <dbReference type="ARBA" id="ARBA00005189"/>
    </source>
</evidence>
<dbReference type="Proteomes" id="UP000192408">
    <property type="component" value="Unassembled WGS sequence"/>
</dbReference>
<comment type="catalytic activity">
    <reaction evidence="13 14">
        <text>sn-glycerol 3-phosphate + an acyl-CoA = a 1-acyl-sn-glycero-3-phosphate + CoA</text>
        <dbReference type="Rhea" id="RHEA:15325"/>
        <dbReference type="ChEBI" id="CHEBI:57287"/>
        <dbReference type="ChEBI" id="CHEBI:57597"/>
        <dbReference type="ChEBI" id="CHEBI:57970"/>
        <dbReference type="ChEBI" id="CHEBI:58342"/>
        <dbReference type="EC" id="2.3.1.15"/>
    </reaction>
</comment>
<keyword evidence="10 14" id="KW-0594">Phospholipid biosynthesis</keyword>
<comment type="domain">
    <text evidence="14">The HXXXXD motif is essential for acyltransferase activity and may constitute the binding site for the phosphate moiety of the glycerol-3-phosphate.</text>
</comment>
<evidence type="ECO:0000259" key="15">
    <source>
        <dbReference type="SMART" id="SM00563"/>
    </source>
</evidence>
<dbReference type="PIRSF" id="PIRSF500064">
    <property type="entry name" value="GPAT"/>
    <property type="match status" value="1"/>
</dbReference>
<keyword evidence="14" id="KW-0443">Lipid metabolism</keyword>
<dbReference type="GO" id="GO:0016024">
    <property type="term" value="P:CDP-diacylglycerol biosynthetic process"/>
    <property type="evidence" value="ECO:0007669"/>
    <property type="project" value="UniProtKB-UniRule"/>
</dbReference>
<dbReference type="EC" id="2.3.1.15" evidence="5 14"/>
<evidence type="ECO:0000256" key="10">
    <source>
        <dbReference type="ARBA" id="ARBA00023209"/>
    </source>
</evidence>
<evidence type="ECO:0000256" key="5">
    <source>
        <dbReference type="ARBA" id="ARBA00013113"/>
    </source>
</evidence>
<dbReference type="CDD" id="cd07993">
    <property type="entry name" value="LPLAT_DHAPAT-like"/>
    <property type="match status" value="1"/>
</dbReference>
<dbReference type="GO" id="GO:0004366">
    <property type="term" value="F:glycerol-3-phosphate O-acyltransferase activity"/>
    <property type="evidence" value="ECO:0007669"/>
    <property type="project" value="UniProtKB-UniRule"/>
</dbReference>
<dbReference type="NCBIfam" id="NF003441">
    <property type="entry name" value="PRK04974.1"/>
    <property type="match status" value="1"/>
</dbReference>
<dbReference type="Pfam" id="PF19277">
    <property type="entry name" value="GPAT_C"/>
    <property type="match status" value="1"/>
</dbReference>
<dbReference type="EMBL" id="FWWV01000017">
    <property type="protein sequence ID" value="SMB85030.1"/>
    <property type="molecule type" value="Genomic_DNA"/>
</dbReference>
<keyword evidence="11 14" id="KW-1208">Phospholipid metabolism</keyword>
<evidence type="ECO:0000256" key="6">
    <source>
        <dbReference type="ARBA" id="ARBA00013432"/>
    </source>
</evidence>
<keyword evidence="12 14" id="KW-0012">Acyltransferase</keyword>
<evidence type="ECO:0000256" key="13">
    <source>
        <dbReference type="ARBA" id="ARBA00048427"/>
    </source>
</evidence>
<keyword evidence="8 14" id="KW-0808">Transferase</keyword>
<dbReference type="InterPro" id="IPR002123">
    <property type="entry name" value="Plipid/glycerol_acylTrfase"/>
</dbReference>
<dbReference type="InterPro" id="IPR022284">
    <property type="entry name" value="GPAT/DHAPAT"/>
</dbReference>
<dbReference type="PANTHER" id="PTHR12563:SF17">
    <property type="entry name" value="DIHYDROXYACETONE PHOSPHATE ACYLTRANSFERASE"/>
    <property type="match status" value="1"/>
</dbReference>
<feature type="short sequence motif" description="HXXXXD motif" evidence="14">
    <location>
        <begin position="323"/>
        <end position="328"/>
    </location>
</feature>
<dbReference type="HAMAP" id="MF_00393">
    <property type="entry name" value="Glyc3P_acyltrans"/>
    <property type="match status" value="1"/>
</dbReference>
<dbReference type="GO" id="GO:0006631">
    <property type="term" value="P:fatty acid metabolic process"/>
    <property type="evidence" value="ECO:0007669"/>
    <property type="project" value="TreeGrafter"/>
</dbReference>
<evidence type="ECO:0000313" key="17">
    <source>
        <dbReference type="Proteomes" id="UP000192408"/>
    </source>
</evidence>
<sequence>MRFTLLNNKINPVEFGLKIRMAIFLNIYRKTLNLMLSLSVKSNPIPNDPIGELELDTQKCFLYLLPYTSQTDLLILRKDCLQLGLPDPLADNKINGDRLPRFVFLDRGRRFFKSPQLTEDTRLLFTKYFELHRSHPELDVQLVPVSVLWGRSPGREKKLPHLRFLGRLQKLWAMIWFGRDNFVRFSKAVSLRNMAQLQGSDDEIALKLTRVGKIHFAKQRTSATGPRLPDRQAMFRQILQSSAVQEAIADEAKNKKIDHAKASQNAENILHEIAANVNYESLRLADRFLGWLWNKLYRGIDVKNGDRVRKLAIEGHEIVYIPCHRSHIDYLLLSYVLYHQGLVPPHIAAGINLNFWPVGGRFRSWGAFFIRRTFSGNRLYSTVFRQYLSELFHRGYAVEFFIEGGRSRTGRLLAPKTGMLSMTLQALLEGHTRPISLVPVYVGYEHVLEVDTYAKELRGAAKEKENAGLVLRVIKKLRNMGKGYVNFGEPITLNTYLNQHYPQWKENHGEESKTWLNSAVDQIAVQVMRNINKAAAINAMNLIGTVLLSSRQRALSREQLLSQLSCYQQLLNNVSYSGDVIVPQESPQEMLDHVLSLDKVGMIQEKDNFGEIIRLERSSAVLMTYYRNNIQHLFVLPSLIASIVIHHEAIQQSLLLQAVQKIYPFLKSELFMDFADDDIAPLVKRILAELQRQELINRHENMLTINKRNIRSLQLLAAGVREIVQRYYITLDFLQADPTIARGSLEKESQSVAQRLSVLHGINAPEFFDKAVFSTFIASLRENGYFTESDGADSAKIAELAAILRPLLSGEVYMTISSSVESAVEKEKN</sequence>
<evidence type="ECO:0000256" key="11">
    <source>
        <dbReference type="ARBA" id="ARBA00023264"/>
    </source>
</evidence>
<comment type="pathway">
    <text evidence="2 14">Phospholipid metabolism; CDP-diacylglycerol biosynthesis; CDP-diacylglycerol from sn-glycerol 3-phosphate: step 1/3.</text>
</comment>
<evidence type="ECO:0000256" key="14">
    <source>
        <dbReference type="HAMAP-Rule" id="MF_00393"/>
    </source>
</evidence>
<proteinExistence type="inferred from homology"/>
<dbReference type="InterPro" id="IPR028354">
    <property type="entry name" value="GPAT_PlsB"/>
</dbReference>
<evidence type="ECO:0000256" key="1">
    <source>
        <dbReference type="ARBA" id="ARBA00004413"/>
    </source>
</evidence>
<keyword evidence="17" id="KW-1185">Reference proteome</keyword>
<dbReference type="Pfam" id="PF01553">
    <property type="entry name" value="Acyltransferase"/>
    <property type="match status" value="1"/>
</dbReference>
<dbReference type="SUPFAM" id="SSF69593">
    <property type="entry name" value="Glycerol-3-phosphate (1)-acyltransferase"/>
    <property type="match status" value="1"/>
</dbReference>